<sequence length="33" mass="3573">MREANYAANLARNGKIKESQACYADAKGVCRGL</sequence>
<evidence type="ECO:0000313" key="1">
    <source>
        <dbReference type="EMBL" id="CAB4129245.1"/>
    </source>
</evidence>
<gene>
    <name evidence="1" type="ORF">UFOVP112_343</name>
</gene>
<proteinExistence type="predicted"/>
<name>A0A6J5L5N5_9CAUD</name>
<dbReference type="EMBL" id="LR796233">
    <property type="protein sequence ID" value="CAB4129245.1"/>
    <property type="molecule type" value="Genomic_DNA"/>
</dbReference>
<accession>A0A6J5L5N5</accession>
<reference evidence="1" key="1">
    <citation type="submission" date="2020-04" db="EMBL/GenBank/DDBJ databases">
        <authorList>
            <person name="Chiriac C."/>
            <person name="Salcher M."/>
            <person name="Ghai R."/>
            <person name="Kavagutti S V."/>
        </authorList>
    </citation>
    <scope>NUCLEOTIDE SEQUENCE</scope>
</reference>
<organism evidence="1">
    <name type="scientific">uncultured Caudovirales phage</name>
    <dbReference type="NCBI Taxonomy" id="2100421"/>
    <lineage>
        <taxon>Viruses</taxon>
        <taxon>Duplodnaviria</taxon>
        <taxon>Heunggongvirae</taxon>
        <taxon>Uroviricota</taxon>
        <taxon>Caudoviricetes</taxon>
        <taxon>Peduoviridae</taxon>
        <taxon>Maltschvirus</taxon>
        <taxon>Maltschvirus maltsch</taxon>
    </lineage>
</organism>
<protein>
    <submittedName>
        <fullName evidence="1">Uncharacterized protein</fullName>
    </submittedName>
</protein>